<dbReference type="GeneID" id="113870081"/>
<dbReference type="SUPFAM" id="SSF101148">
    <property type="entry name" value="Plant invertase/pectin methylesterase inhibitor"/>
    <property type="match status" value="1"/>
</dbReference>
<protein>
    <submittedName>
        <fullName evidence="4">Uncharacterized protein LOC113870081</fullName>
    </submittedName>
</protein>
<organism evidence="3 4">
    <name type="scientific">Abrus precatorius</name>
    <name type="common">Indian licorice</name>
    <name type="synonym">Glycine abrus</name>
    <dbReference type="NCBI Taxonomy" id="3816"/>
    <lineage>
        <taxon>Eukaryota</taxon>
        <taxon>Viridiplantae</taxon>
        <taxon>Streptophyta</taxon>
        <taxon>Embryophyta</taxon>
        <taxon>Tracheophyta</taxon>
        <taxon>Spermatophyta</taxon>
        <taxon>Magnoliopsida</taxon>
        <taxon>eudicotyledons</taxon>
        <taxon>Gunneridae</taxon>
        <taxon>Pentapetalae</taxon>
        <taxon>rosids</taxon>
        <taxon>fabids</taxon>
        <taxon>Fabales</taxon>
        <taxon>Fabaceae</taxon>
        <taxon>Papilionoideae</taxon>
        <taxon>50 kb inversion clade</taxon>
        <taxon>NPAAA clade</taxon>
        <taxon>indigoferoid/millettioid clade</taxon>
        <taxon>Abreae</taxon>
        <taxon>Abrus</taxon>
    </lineage>
</organism>
<dbReference type="InterPro" id="IPR006501">
    <property type="entry name" value="Pectinesterase_inhib_dom"/>
</dbReference>
<dbReference type="AlphaFoldDB" id="A0A8B8M1E9"/>
<dbReference type="OrthoDB" id="1094634at2759"/>
<dbReference type="SMART" id="SM00856">
    <property type="entry name" value="PMEI"/>
    <property type="match status" value="1"/>
</dbReference>
<feature type="domain" description="Pectinesterase inhibitor" evidence="2">
    <location>
        <begin position="29"/>
        <end position="173"/>
    </location>
</feature>
<dbReference type="Gene3D" id="1.20.140.40">
    <property type="entry name" value="Invertase/pectin methylesterase inhibitor family protein"/>
    <property type="match status" value="1"/>
</dbReference>
<dbReference type="Proteomes" id="UP000694853">
    <property type="component" value="Unplaced"/>
</dbReference>
<dbReference type="PANTHER" id="PTHR31890">
    <property type="entry name" value="PLANT INVERTASE/PECTIN METHYLESTERASE INHIBITOR SUPERFAMILY PROTEIN"/>
    <property type="match status" value="1"/>
</dbReference>
<reference evidence="4" key="2">
    <citation type="submission" date="2025-08" db="UniProtKB">
        <authorList>
            <consortium name="RefSeq"/>
        </authorList>
    </citation>
    <scope>IDENTIFICATION</scope>
    <source>
        <tissue evidence="4">Young leaves</tissue>
    </source>
</reference>
<dbReference type="GO" id="GO:0004857">
    <property type="term" value="F:enzyme inhibitor activity"/>
    <property type="evidence" value="ECO:0007669"/>
    <property type="project" value="InterPro"/>
</dbReference>
<dbReference type="NCBIfam" id="TIGR01614">
    <property type="entry name" value="PME_inhib"/>
    <property type="match status" value="1"/>
</dbReference>
<dbReference type="Pfam" id="PF04043">
    <property type="entry name" value="PMEI"/>
    <property type="match status" value="1"/>
</dbReference>
<evidence type="ECO:0000313" key="4">
    <source>
        <dbReference type="RefSeq" id="XP_027362481.1"/>
    </source>
</evidence>
<proteinExistence type="predicted"/>
<evidence type="ECO:0000313" key="3">
    <source>
        <dbReference type="Proteomes" id="UP000694853"/>
    </source>
</evidence>
<dbReference type="PANTHER" id="PTHR31890:SF9">
    <property type="entry name" value="PLANT INVERTASE_PECTIN METHYLESTERASE INHIBITOR SUPERFAMILY PROTEIN"/>
    <property type="match status" value="1"/>
</dbReference>
<dbReference type="RefSeq" id="XP_027362481.1">
    <property type="nucleotide sequence ID" value="XM_027506680.1"/>
</dbReference>
<name>A0A8B8M1E9_ABRPR</name>
<sequence>MNPSAQLSFFFTVSLIFISALASPSASAPGTELYQSVCKDAGENANRCLKFLGGYPKITGAKDYLSLCKSLLEVAIKRATEGQNYFVAAAKKKPSSAALKQCSTFFYDGLVRSFESASGELVESPDTANYDCKVAGDGPVNCNSALMDEKINDPALSNLNDQMSFLSYVAFLATNHLPQDP</sequence>
<feature type="chain" id="PRO_5034843605" evidence="1">
    <location>
        <begin position="23"/>
        <end position="181"/>
    </location>
</feature>
<accession>A0A8B8M1E9</accession>
<evidence type="ECO:0000256" key="1">
    <source>
        <dbReference type="SAM" id="SignalP"/>
    </source>
</evidence>
<evidence type="ECO:0000259" key="2">
    <source>
        <dbReference type="SMART" id="SM00856"/>
    </source>
</evidence>
<keyword evidence="1" id="KW-0732">Signal</keyword>
<dbReference type="KEGG" id="aprc:113870081"/>
<feature type="signal peptide" evidence="1">
    <location>
        <begin position="1"/>
        <end position="22"/>
    </location>
</feature>
<gene>
    <name evidence="4" type="primary">LOC113870081</name>
</gene>
<keyword evidence="3" id="KW-1185">Reference proteome</keyword>
<reference evidence="3" key="1">
    <citation type="journal article" date="2019" name="Toxins">
        <title>Detection of Abrin-Like and Prepropulchellin-Like Toxin Genes and Transcripts Using Whole Genome Sequencing and Full-Length Transcript Sequencing of Abrus precatorius.</title>
        <authorList>
            <person name="Hovde B.T."/>
            <person name="Daligault H.E."/>
            <person name="Hanschen E.R."/>
            <person name="Kunde Y.A."/>
            <person name="Johnson M.B."/>
            <person name="Starkenburg S.R."/>
            <person name="Johnson S.L."/>
        </authorList>
    </citation>
    <scope>NUCLEOTIDE SEQUENCE [LARGE SCALE GENOMIC DNA]</scope>
</reference>
<dbReference type="InterPro" id="IPR035513">
    <property type="entry name" value="Invertase/methylesterase_inhib"/>
</dbReference>